<keyword evidence="4" id="KW-1185">Reference proteome</keyword>
<gene>
    <name evidence="3" type="ORF">Cflav_PD1131</name>
</gene>
<name>B9XQD2_PEDPL</name>
<proteinExistence type="inferred from homology"/>
<protein>
    <submittedName>
        <fullName evidence="3">YCII-related protein</fullName>
    </submittedName>
</protein>
<evidence type="ECO:0000256" key="1">
    <source>
        <dbReference type="ARBA" id="ARBA00007689"/>
    </source>
</evidence>
<dbReference type="InterPro" id="IPR011008">
    <property type="entry name" value="Dimeric_a/b-barrel"/>
</dbReference>
<evidence type="ECO:0000313" key="4">
    <source>
        <dbReference type="Proteomes" id="UP000003688"/>
    </source>
</evidence>
<reference evidence="3 4" key="1">
    <citation type="journal article" date="2011" name="J. Bacteriol.">
        <title>Genome sequence of 'Pedosphaera parvula' Ellin514, an aerobic Verrucomicrobial isolate from pasture soil.</title>
        <authorList>
            <person name="Kant R."/>
            <person name="van Passel M.W."/>
            <person name="Sangwan P."/>
            <person name="Palva A."/>
            <person name="Lucas S."/>
            <person name="Copeland A."/>
            <person name="Lapidus A."/>
            <person name="Glavina Del Rio T."/>
            <person name="Dalin E."/>
            <person name="Tice H."/>
            <person name="Bruce D."/>
            <person name="Goodwin L."/>
            <person name="Pitluck S."/>
            <person name="Chertkov O."/>
            <person name="Larimer F.W."/>
            <person name="Land M.L."/>
            <person name="Hauser L."/>
            <person name="Brettin T.S."/>
            <person name="Detter J.C."/>
            <person name="Han S."/>
            <person name="de Vos W.M."/>
            <person name="Janssen P.H."/>
            <person name="Smidt H."/>
        </authorList>
    </citation>
    <scope>NUCLEOTIDE SEQUENCE [LARGE SCALE GENOMIC DNA]</scope>
    <source>
        <strain evidence="3 4">Ellin514</strain>
    </source>
</reference>
<dbReference type="InterPro" id="IPR005545">
    <property type="entry name" value="YCII"/>
</dbReference>
<dbReference type="RefSeq" id="WP_007418018.1">
    <property type="nucleotide sequence ID" value="NZ_ABOX02000053.1"/>
</dbReference>
<accession>B9XQD2</accession>
<dbReference type="PANTHER" id="PTHR35174:SF3">
    <property type="entry name" value="BLL7171 PROTEIN"/>
    <property type="match status" value="1"/>
</dbReference>
<sequence length="141" mass="15352">MSELTPKSDYMLLFRGTNWGDKLSPEQIQQVASDWMAWFQRLTQEGKVSSGHPLMNEGKVVSGKKGRTVADGPFAEAKEAVGGYFYLHVDGMDEALEIARQCPGLDYGAIVEVRPVAEKCMMRERALELASGAGQLAGANA</sequence>
<dbReference type="AlphaFoldDB" id="B9XQD2"/>
<dbReference type="STRING" id="320771.Cflav_PD1131"/>
<dbReference type="SUPFAM" id="SSF54909">
    <property type="entry name" value="Dimeric alpha+beta barrel"/>
    <property type="match status" value="1"/>
</dbReference>
<evidence type="ECO:0000313" key="3">
    <source>
        <dbReference type="EMBL" id="EEF57956.1"/>
    </source>
</evidence>
<comment type="similarity">
    <text evidence="1">Belongs to the YciI family.</text>
</comment>
<evidence type="ECO:0000259" key="2">
    <source>
        <dbReference type="Pfam" id="PF03795"/>
    </source>
</evidence>
<feature type="domain" description="YCII-related" evidence="2">
    <location>
        <begin position="26"/>
        <end position="116"/>
    </location>
</feature>
<dbReference type="OrthoDB" id="3782166at2"/>
<dbReference type="PANTHER" id="PTHR35174">
    <property type="entry name" value="BLL7171 PROTEIN-RELATED"/>
    <property type="match status" value="1"/>
</dbReference>
<comment type="caution">
    <text evidence="3">The sequence shown here is derived from an EMBL/GenBank/DDBJ whole genome shotgun (WGS) entry which is preliminary data.</text>
</comment>
<dbReference type="Pfam" id="PF03795">
    <property type="entry name" value="YCII"/>
    <property type="match status" value="1"/>
</dbReference>
<dbReference type="Gene3D" id="3.30.70.1060">
    <property type="entry name" value="Dimeric alpha+beta barrel"/>
    <property type="match status" value="1"/>
</dbReference>
<dbReference type="EMBL" id="ABOX02000053">
    <property type="protein sequence ID" value="EEF57956.1"/>
    <property type="molecule type" value="Genomic_DNA"/>
</dbReference>
<organism evidence="3 4">
    <name type="scientific">Pedosphaera parvula (strain Ellin514)</name>
    <dbReference type="NCBI Taxonomy" id="320771"/>
    <lineage>
        <taxon>Bacteria</taxon>
        <taxon>Pseudomonadati</taxon>
        <taxon>Verrucomicrobiota</taxon>
        <taxon>Pedosphaerae</taxon>
        <taxon>Pedosphaerales</taxon>
        <taxon>Pedosphaeraceae</taxon>
        <taxon>Pedosphaera</taxon>
    </lineage>
</organism>
<dbReference type="Proteomes" id="UP000003688">
    <property type="component" value="Unassembled WGS sequence"/>
</dbReference>